<comment type="caution">
    <text evidence="2">The sequence shown here is derived from an EMBL/GenBank/DDBJ whole genome shotgun (WGS) entry which is preliminary data.</text>
</comment>
<gene>
    <name evidence="2" type="primary">pseG</name>
    <name evidence="2" type="ORF">RS130_19170</name>
</gene>
<dbReference type="EMBL" id="JAWDIO010000002">
    <property type="protein sequence ID" value="MDU0355719.1"/>
    <property type="molecule type" value="Genomic_DNA"/>
</dbReference>
<evidence type="ECO:0000259" key="1">
    <source>
        <dbReference type="Pfam" id="PF04101"/>
    </source>
</evidence>
<evidence type="ECO:0000313" key="3">
    <source>
        <dbReference type="Proteomes" id="UP001247805"/>
    </source>
</evidence>
<organism evidence="2 3">
    <name type="scientific">Paraglaciecola aquimarina</name>
    <dbReference type="NCBI Taxonomy" id="1235557"/>
    <lineage>
        <taxon>Bacteria</taxon>
        <taxon>Pseudomonadati</taxon>
        <taxon>Pseudomonadota</taxon>
        <taxon>Gammaproteobacteria</taxon>
        <taxon>Alteromonadales</taxon>
        <taxon>Alteromonadaceae</taxon>
        <taxon>Paraglaciecola</taxon>
    </lineage>
</organism>
<protein>
    <submittedName>
        <fullName evidence="2">UDP-2,4-diacetamido-2,4, 6-trideoxy-beta-L-altropyranose hydrolase</fullName>
        <ecNumber evidence="2">3.6.1.57</ecNumber>
    </submittedName>
</protein>
<dbReference type="InterPro" id="IPR020023">
    <property type="entry name" value="PseG"/>
</dbReference>
<dbReference type="Gene3D" id="3.40.50.2000">
    <property type="entry name" value="Glycogen Phosphorylase B"/>
    <property type="match status" value="1"/>
</dbReference>
<dbReference type="GO" id="GO:0016787">
    <property type="term" value="F:hydrolase activity"/>
    <property type="evidence" value="ECO:0007669"/>
    <property type="project" value="UniProtKB-KW"/>
</dbReference>
<sequence length="360" mass="40147">MRIVFRVEGEPQIGLGHIMRCLALAQSFDSEGHQVLFIMSESSQSFCQKRRDWVGDIMPLATFDEQALSNQVSDDYHDIKLLEANWVKHQCSELGADWLVLDGYQFAPSYRQVLCHDNYKLAVFDDMNNSGDLHADLVINGAHNASKLNYQVSAPQAQLALGKSYQVLRKEFLQVSDKNWRKRNTLTLMFGGSDPQNMTLLALQSLQKINAAMSITVVTGVAYTQLHTLQHFIANSQLNVTHHHDCQNMAEILVGTRLALSAAGGSQFECLACATPAMLLVVADNQKFASQQAAKQGWCLVKQWDQVSIDELISTCMSLWQQAELLQSMHVKALQQPIEDGAKAISELMLTLSDKSEFAV</sequence>
<name>A0ABU3T0C8_9ALTE</name>
<accession>A0ABU3T0C8</accession>
<dbReference type="EC" id="3.6.1.57" evidence="2"/>
<dbReference type="InterPro" id="IPR007235">
    <property type="entry name" value="Glyco_trans_28_C"/>
</dbReference>
<dbReference type="RefSeq" id="WP_316027246.1">
    <property type="nucleotide sequence ID" value="NZ_JAWDIO010000002.1"/>
</dbReference>
<dbReference type="NCBIfam" id="TIGR03590">
    <property type="entry name" value="PseG"/>
    <property type="match status" value="1"/>
</dbReference>
<proteinExistence type="predicted"/>
<keyword evidence="2" id="KW-0378">Hydrolase</keyword>
<reference evidence="2 3" key="1">
    <citation type="submission" date="2023-10" db="EMBL/GenBank/DDBJ databases">
        <title>Glaciecola aquimarina strain GGW-M5 nov., isolated from a coastal seawater.</title>
        <authorList>
            <person name="Bayburt H."/>
            <person name="Kim J.M."/>
            <person name="Choi B.J."/>
            <person name="Jeon C.O."/>
        </authorList>
    </citation>
    <scope>NUCLEOTIDE SEQUENCE [LARGE SCALE GENOMIC DNA]</scope>
    <source>
        <strain evidence="2 3">KCTC 32108</strain>
    </source>
</reference>
<dbReference type="Pfam" id="PF04101">
    <property type="entry name" value="Glyco_tran_28_C"/>
    <property type="match status" value="1"/>
</dbReference>
<dbReference type="SUPFAM" id="SSF53756">
    <property type="entry name" value="UDP-Glycosyltransferase/glycogen phosphorylase"/>
    <property type="match status" value="1"/>
</dbReference>
<evidence type="ECO:0000313" key="2">
    <source>
        <dbReference type="EMBL" id="MDU0355719.1"/>
    </source>
</evidence>
<dbReference type="Proteomes" id="UP001247805">
    <property type="component" value="Unassembled WGS sequence"/>
</dbReference>
<dbReference type="Gene3D" id="3.40.50.11190">
    <property type="match status" value="1"/>
</dbReference>
<keyword evidence="3" id="KW-1185">Reference proteome</keyword>
<feature type="domain" description="Glycosyl transferase family 28 C-terminal" evidence="1">
    <location>
        <begin position="188"/>
        <end position="343"/>
    </location>
</feature>